<reference evidence="2 3" key="1">
    <citation type="submission" date="2023-08" db="EMBL/GenBank/DDBJ databases">
        <title>Black Yeasts Isolated from many extreme environments.</title>
        <authorList>
            <person name="Coleine C."/>
            <person name="Stajich J.E."/>
            <person name="Selbmann L."/>
        </authorList>
    </citation>
    <scope>NUCLEOTIDE SEQUENCE [LARGE SCALE GENOMIC DNA]</scope>
    <source>
        <strain evidence="2 3">CCFEE 5935</strain>
    </source>
</reference>
<evidence type="ECO:0000313" key="2">
    <source>
        <dbReference type="EMBL" id="KAK5169126.1"/>
    </source>
</evidence>
<dbReference type="GeneID" id="89927775"/>
<evidence type="ECO:0000256" key="1">
    <source>
        <dbReference type="SAM" id="SignalP"/>
    </source>
</evidence>
<dbReference type="Proteomes" id="UP001337655">
    <property type="component" value="Unassembled WGS sequence"/>
</dbReference>
<dbReference type="AlphaFoldDB" id="A0AAV9P7V8"/>
<name>A0AAV9P7V8_9PEZI</name>
<protein>
    <submittedName>
        <fullName evidence="2">Uncharacterized protein</fullName>
    </submittedName>
</protein>
<sequence length="379" mass="39925">MKLSIATLTALSATTSLVSGMTIGPLPPFPPIIPPKQMQKTAESSVAGELGPRAAAYTSVLTKATAQSASSTSVQDAQPTSIGESVYEAKEQVLGDLSSLFGYLSAGGNVLHGLGLDKLDSTQLMDVCAGTTAAFSDRYDAIGLNTTAIFAPICGLNTTTKPSEYGVVNSIYYNAKIFTTQLINMVNTTSALNTMCSSLRLDLIDFFPLIGEQVKDGVCSAAGTVRAPQGFKNNLKPNPAAVQAAKNTQSVLFAILTAVGFQTPAELSALCDFAPQFMDLLDAEQINGTLVESTLCRINQPLSVQQAKAMVKSWMTRYFVTVLENVSNAEGWKGFLCRSVDVAGLEGVGLSGEGVMAQVCRDRSGDDGEAEVNDRDSEV</sequence>
<dbReference type="EMBL" id="JAVRRT010000009">
    <property type="protein sequence ID" value="KAK5169126.1"/>
    <property type="molecule type" value="Genomic_DNA"/>
</dbReference>
<keyword evidence="1" id="KW-0732">Signal</keyword>
<evidence type="ECO:0000313" key="3">
    <source>
        <dbReference type="Proteomes" id="UP001337655"/>
    </source>
</evidence>
<gene>
    <name evidence="2" type="ORF">LTR77_006435</name>
</gene>
<organism evidence="2 3">
    <name type="scientific">Saxophila tyrrhenica</name>
    <dbReference type="NCBI Taxonomy" id="1690608"/>
    <lineage>
        <taxon>Eukaryota</taxon>
        <taxon>Fungi</taxon>
        <taxon>Dikarya</taxon>
        <taxon>Ascomycota</taxon>
        <taxon>Pezizomycotina</taxon>
        <taxon>Dothideomycetes</taxon>
        <taxon>Dothideomycetidae</taxon>
        <taxon>Mycosphaerellales</taxon>
        <taxon>Extremaceae</taxon>
        <taxon>Saxophila</taxon>
    </lineage>
</organism>
<comment type="caution">
    <text evidence="2">The sequence shown here is derived from an EMBL/GenBank/DDBJ whole genome shotgun (WGS) entry which is preliminary data.</text>
</comment>
<dbReference type="RefSeq" id="XP_064658592.1">
    <property type="nucleotide sequence ID" value="XM_064803677.1"/>
</dbReference>
<feature type="chain" id="PRO_5043832905" evidence="1">
    <location>
        <begin position="21"/>
        <end position="379"/>
    </location>
</feature>
<keyword evidence="3" id="KW-1185">Reference proteome</keyword>
<proteinExistence type="predicted"/>
<accession>A0AAV9P7V8</accession>
<feature type="signal peptide" evidence="1">
    <location>
        <begin position="1"/>
        <end position="20"/>
    </location>
</feature>